<dbReference type="PANTHER" id="PTHR10083">
    <property type="entry name" value="KUNITZ-TYPE PROTEASE INHIBITOR-RELATED"/>
    <property type="match status" value="1"/>
</dbReference>
<keyword evidence="11" id="KW-1185">Reference proteome</keyword>
<evidence type="ECO:0000259" key="9">
    <source>
        <dbReference type="PROSITE" id="PS50279"/>
    </source>
</evidence>
<dbReference type="PANTHER" id="PTHR10083:SF328">
    <property type="entry name" value="TISSUE FACTOR PATHWAY INHIBITOR"/>
    <property type="match status" value="1"/>
</dbReference>
<keyword evidence="1 8" id="KW-0646">Protease inhibitor</keyword>
<dbReference type="PIRSF" id="PIRSF001620">
    <property type="entry name" value="TFPI"/>
    <property type="match status" value="1"/>
</dbReference>
<reference evidence="10" key="5">
    <citation type="submission" date="2025-09" db="UniProtKB">
        <authorList>
            <consortium name="Ensembl"/>
        </authorList>
    </citation>
    <scope>IDENTIFICATION</scope>
</reference>
<feature type="domain" description="BPTI/Kunitz inhibitor" evidence="9">
    <location>
        <begin position="40"/>
        <end position="90"/>
    </location>
</feature>
<dbReference type="PROSITE" id="PS50279">
    <property type="entry name" value="BPTI_KUNITZ_2"/>
    <property type="match status" value="3"/>
</dbReference>
<evidence type="ECO:0000256" key="5">
    <source>
        <dbReference type="ARBA" id="ARBA00023084"/>
    </source>
</evidence>
<reference evidence="11" key="1">
    <citation type="journal article" date="2006" name="Science">
        <title>Ancient noncoding elements conserved in the human genome.</title>
        <authorList>
            <person name="Venkatesh B."/>
            <person name="Kirkness E.F."/>
            <person name="Loh Y.H."/>
            <person name="Halpern A.L."/>
            <person name="Lee A.P."/>
            <person name="Johnson J."/>
            <person name="Dandona N."/>
            <person name="Viswanathan L.D."/>
            <person name="Tay A."/>
            <person name="Venter J.C."/>
            <person name="Strausberg R.L."/>
            <person name="Brenner S."/>
        </authorList>
    </citation>
    <scope>NUCLEOTIDE SEQUENCE [LARGE SCALE GENOMIC DNA]</scope>
</reference>
<evidence type="ECO:0000256" key="1">
    <source>
        <dbReference type="ARBA" id="ARBA00022690"/>
    </source>
</evidence>
<proteinExistence type="predicted"/>
<dbReference type="Pfam" id="PF00014">
    <property type="entry name" value="Kunitz_BPTI"/>
    <property type="match status" value="3"/>
</dbReference>
<dbReference type="Gene3D" id="4.10.410.10">
    <property type="entry name" value="Pancreatic trypsin inhibitor Kunitz domain"/>
    <property type="match status" value="3"/>
</dbReference>
<dbReference type="CDD" id="cd22614">
    <property type="entry name" value="Kunitz_TFPI1_2-like"/>
    <property type="match status" value="1"/>
</dbReference>
<name>A0A4W3JBG0_CALMI</name>
<keyword evidence="2 8" id="KW-0356">Hemostasis</keyword>
<sequence length="222" mass="25547">MTNALVIVATLLLVQDHCLDAQIHQPKRNIPELQYGHEICTLQAKTGRCKAYFRKFFFNILTQNCELFTYGGCDGNENRFETIEECEAKCKVKDKRNPCLLNFDAGPCRALFTRYYYNQVTKQCETFSYGGCLGNKNNFHTLEHCQNKCQKKNVNVPEICKPSLQKGDCKDSLKRFFYNITIDKCEMFIYTGCGGNTNNFDKKRTCNQVCRKGKKLNTVSIS</sequence>
<dbReference type="PRINTS" id="PR00759">
    <property type="entry name" value="BASICPTASE"/>
</dbReference>
<keyword evidence="6" id="KW-1015">Disulfide bond</keyword>
<dbReference type="InterPro" id="IPR020901">
    <property type="entry name" value="Prtase_inh_Kunz-CS"/>
</dbReference>
<feature type="domain" description="BPTI/Kunitz inhibitor" evidence="9">
    <location>
        <begin position="99"/>
        <end position="149"/>
    </location>
</feature>
<keyword evidence="5 8" id="KW-0094">Blood coagulation</keyword>
<dbReference type="GO" id="GO:0007596">
    <property type="term" value="P:blood coagulation"/>
    <property type="evidence" value="ECO:0007669"/>
    <property type="project" value="UniProtKB-UniRule"/>
</dbReference>
<dbReference type="InterPro" id="IPR050098">
    <property type="entry name" value="TFPI/VKTCI-like"/>
</dbReference>
<feature type="chain" id="PRO_5021523877" description="Tissue factor pathway inhibitor" evidence="8">
    <location>
        <begin position="22"/>
        <end position="222"/>
    </location>
</feature>
<keyword evidence="3" id="KW-0677">Repeat</keyword>
<dbReference type="PROSITE" id="PS00280">
    <property type="entry name" value="BPTI_KUNITZ_1"/>
    <property type="match status" value="2"/>
</dbReference>
<reference evidence="11" key="3">
    <citation type="journal article" date="2014" name="Nature">
        <title>Elephant shark genome provides unique insights into gnathostome evolution.</title>
        <authorList>
            <consortium name="International Elephant Shark Genome Sequencing Consortium"/>
            <person name="Venkatesh B."/>
            <person name="Lee A.P."/>
            <person name="Ravi V."/>
            <person name="Maurya A.K."/>
            <person name="Lian M.M."/>
            <person name="Swann J.B."/>
            <person name="Ohta Y."/>
            <person name="Flajnik M.F."/>
            <person name="Sutoh Y."/>
            <person name="Kasahara M."/>
            <person name="Hoon S."/>
            <person name="Gangu V."/>
            <person name="Roy S.W."/>
            <person name="Irimia M."/>
            <person name="Korzh V."/>
            <person name="Kondrychyn I."/>
            <person name="Lim Z.W."/>
            <person name="Tay B.H."/>
            <person name="Tohari S."/>
            <person name="Kong K.W."/>
            <person name="Ho S."/>
            <person name="Lorente-Galdos B."/>
            <person name="Quilez J."/>
            <person name="Marques-Bonet T."/>
            <person name="Raney B.J."/>
            <person name="Ingham P.W."/>
            <person name="Tay A."/>
            <person name="Hillier L.W."/>
            <person name="Minx P."/>
            <person name="Boehm T."/>
            <person name="Wilson R.K."/>
            <person name="Brenner S."/>
            <person name="Warren W.C."/>
        </authorList>
    </citation>
    <scope>NUCLEOTIDE SEQUENCE [LARGE SCALE GENOMIC DNA]</scope>
</reference>
<evidence type="ECO:0000313" key="11">
    <source>
        <dbReference type="Proteomes" id="UP000314986"/>
    </source>
</evidence>
<dbReference type="STRING" id="7868.ENSCMIP00000035423"/>
<keyword evidence="8" id="KW-0732">Signal</keyword>
<keyword evidence="7" id="KW-0325">Glycoprotein</keyword>
<dbReference type="FunFam" id="4.10.410.10:FF:000004">
    <property type="entry name" value="Tissue factor pathway inhibitor"/>
    <property type="match status" value="2"/>
</dbReference>
<dbReference type="Ensembl" id="ENSCMIT00000035949.1">
    <property type="protein sequence ID" value="ENSCMIP00000035423.1"/>
    <property type="gene ID" value="ENSCMIG00000014986.1"/>
</dbReference>
<dbReference type="InterPro" id="IPR002223">
    <property type="entry name" value="Kunitz_BPTI"/>
</dbReference>
<dbReference type="InParanoid" id="A0A4W3JBG0"/>
<reference evidence="10" key="4">
    <citation type="submission" date="2025-08" db="UniProtKB">
        <authorList>
            <consortium name="Ensembl"/>
        </authorList>
    </citation>
    <scope>IDENTIFICATION</scope>
</reference>
<organism evidence="10 11">
    <name type="scientific">Callorhinchus milii</name>
    <name type="common">Ghost shark</name>
    <dbReference type="NCBI Taxonomy" id="7868"/>
    <lineage>
        <taxon>Eukaryota</taxon>
        <taxon>Metazoa</taxon>
        <taxon>Chordata</taxon>
        <taxon>Craniata</taxon>
        <taxon>Vertebrata</taxon>
        <taxon>Chondrichthyes</taxon>
        <taxon>Holocephali</taxon>
        <taxon>Chimaeriformes</taxon>
        <taxon>Callorhinchidae</taxon>
        <taxon>Callorhinchus</taxon>
    </lineage>
</organism>
<feature type="domain" description="BPTI/Kunitz inhibitor" evidence="9">
    <location>
        <begin position="160"/>
        <end position="210"/>
    </location>
</feature>
<dbReference type="SUPFAM" id="SSF57362">
    <property type="entry name" value="BPTI-like"/>
    <property type="match status" value="3"/>
</dbReference>
<dbReference type="AlphaFoldDB" id="A0A4W3JBG0"/>
<dbReference type="GO" id="GO:0004867">
    <property type="term" value="F:serine-type endopeptidase inhibitor activity"/>
    <property type="evidence" value="ECO:0007669"/>
    <property type="project" value="UniProtKB-UniRule"/>
</dbReference>
<keyword evidence="4 8" id="KW-0722">Serine protease inhibitor</keyword>
<evidence type="ECO:0000256" key="4">
    <source>
        <dbReference type="ARBA" id="ARBA00022900"/>
    </source>
</evidence>
<protein>
    <recommendedName>
        <fullName evidence="8">Tissue factor pathway inhibitor</fullName>
    </recommendedName>
</protein>
<evidence type="ECO:0000256" key="8">
    <source>
        <dbReference type="PIRNR" id="PIRNR001620"/>
    </source>
</evidence>
<comment type="subcellular location">
    <subcellularLocation>
        <location evidence="8">Secreted</location>
    </subcellularLocation>
</comment>
<evidence type="ECO:0000256" key="7">
    <source>
        <dbReference type="ARBA" id="ARBA00023180"/>
    </source>
</evidence>
<evidence type="ECO:0000256" key="6">
    <source>
        <dbReference type="ARBA" id="ARBA00023157"/>
    </source>
</evidence>
<dbReference type="InterPro" id="IPR008296">
    <property type="entry name" value="TFPI-like"/>
</dbReference>
<dbReference type="InterPro" id="IPR036880">
    <property type="entry name" value="Kunitz_BPTI_sf"/>
</dbReference>
<dbReference type="GeneTree" id="ENSGT00940000160767"/>
<evidence type="ECO:0000313" key="10">
    <source>
        <dbReference type="Ensembl" id="ENSCMIP00000035423.1"/>
    </source>
</evidence>
<dbReference type="Proteomes" id="UP000314986">
    <property type="component" value="Unassembled WGS sequence"/>
</dbReference>
<dbReference type="SMART" id="SM00131">
    <property type="entry name" value="KU"/>
    <property type="match status" value="3"/>
</dbReference>
<accession>A0A4W3JBG0</accession>
<evidence type="ECO:0000256" key="3">
    <source>
        <dbReference type="ARBA" id="ARBA00022737"/>
    </source>
</evidence>
<dbReference type="GO" id="GO:0005615">
    <property type="term" value="C:extracellular space"/>
    <property type="evidence" value="ECO:0007669"/>
    <property type="project" value="TreeGrafter"/>
</dbReference>
<evidence type="ECO:0000256" key="2">
    <source>
        <dbReference type="ARBA" id="ARBA00022696"/>
    </source>
</evidence>
<reference evidence="11" key="2">
    <citation type="journal article" date="2007" name="PLoS Biol.">
        <title>Survey sequencing and comparative analysis of the elephant shark (Callorhinchus milii) genome.</title>
        <authorList>
            <person name="Venkatesh B."/>
            <person name="Kirkness E.F."/>
            <person name="Loh Y.H."/>
            <person name="Halpern A.L."/>
            <person name="Lee A.P."/>
            <person name="Johnson J."/>
            <person name="Dandona N."/>
            <person name="Viswanathan L.D."/>
            <person name="Tay A."/>
            <person name="Venter J.C."/>
            <person name="Strausberg R.L."/>
            <person name="Brenner S."/>
        </authorList>
    </citation>
    <scope>NUCLEOTIDE SEQUENCE [LARGE SCALE GENOMIC DNA]</scope>
</reference>
<dbReference type="OMA" id="WWILCAV"/>
<gene>
    <name evidence="10" type="primary">tfpia</name>
</gene>
<feature type="signal peptide" evidence="8">
    <location>
        <begin position="1"/>
        <end position="21"/>
    </location>
</feature>